<name>A0A226EDH7_FOLCA</name>
<dbReference type="SUPFAM" id="SSF51430">
    <property type="entry name" value="NAD(P)-linked oxidoreductase"/>
    <property type="match status" value="1"/>
</dbReference>
<dbReference type="InterPro" id="IPR020471">
    <property type="entry name" value="AKR"/>
</dbReference>
<dbReference type="Pfam" id="PF00248">
    <property type="entry name" value="Aldo_ket_red"/>
    <property type="match status" value="1"/>
</dbReference>
<dbReference type="AlphaFoldDB" id="A0A226EDH7"/>
<dbReference type="PANTHER" id="PTHR11732">
    <property type="entry name" value="ALDO/KETO REDUCTASE"/>
    <property type="match status" value="1"/>
</dbReference>
<evidence type="ECO:0000259" key="1">
    <source>
        <dbReference type="Pfam" id="PF00248"/>
    </source>
</evidence>
<dbReference type="PROSITE" id="PS00062">
    <property type="entry name" value="ALDOKETO_REDUCTASE_2"/>
    <property type="match status" value="1"/>
</dbReference>
<proteinExistence type="predicted"/>
<dbReference type="OrthoDB" id="416253at2759"/>
<gene>
    <name evidence="2" type="ORF">Fcan01_09675</name>
</gene>
<evidence type="ECO:0000313" key="2">
    <source>
        <dbReference type="EMBL" id="OXA55470.1"/>
    </source>
</evidence>
<protein>
    <submittedName>
        <fullName evidence="2">1,5-anhydro-D-fructose reductase</fullName>
    </submittedName>
</protein>
<reference evidence="2 3" key="1">
    <citation type="submission" date="2015-12" db="EMBL/GenBank/DDBJ databases">
        <title>The genome of Folsomia candida.</title>
        <authorList>
            <person name="Faddeeva A."/>
            <person name="Derks M.F."/>
            <person name="Anvar Y."/>
            <person name="Smit S."/>
            <person name="Van Straalen N."/>
            <person name="Roelofs D."/>
        </authorList>
    </citation>
    <scope>NUCLEOTIDE SEQUENCE [LARGE SCALE GENOMIC DNA]</scope>
    <source>
        <strain evidence="2 3">VU population</strain>
        <tissue evidence="2">Whole body</tissue>
    </source>
</reference>
<dbReference type="PROSITE" id="PS00063">
    <property type="entry name" value="ALDOKETO_REDUCTASE_3"/>
    <property type="match status" value="1"/>
</dbReference>
<sequence>MKCAIWCAPCTPSRYIKYLNPASWILWLDFDTALSEINTTYVFFAAKNCNFLHNFNMKTSLKLNNGSEMPMVGYGMWQSDTPEELESALNTALAVGYRHFDTAWGYRNEDVFGRVLKKWFAEGKVKREELFIVTKLPPTGNHPDRIELYLLDSLKALQLDYVDLYLIHNPATIKTQPDGFTPVRDANGRIVVDTSATLEQSWWKLEEQVTLGRCKAIGLSNFSPEQVIRICKCAKSIKPANHQVELNASYPRKELRKVCAANGVTVTAFAPLGSPGRKIYKGYTATGADSIVPIPPLLTDPVVTRIAGKHGKTPAQVLLRFLGQLDIITLAKSVNADRIKSNFALTGWELDSQDMADLDGLDLKVEGGTWGFDWKNALGGIEDHPEFQLAG</sequence>
<dbReference type="EMBL" id="LNIX01000004">
    <property type="protein sequence ID" value="OXA55470.1"/>
    <property type="molecule type" value="Genomic_DNA"/>
</dbReference>
<dbReference type="PRINTS" id="PR00069">
    <property type="entry name" value="ALDKETRDTASE"/>
</dbReference>
<organism evidence="2 3">
    <name type="scientific">Folsomia candida</name>
    <name type="common">Springtail</name>
    <dbReference type="NCBI Taxonomy" id="158441"/>
    <lineage>
        <taxon>Eukaryota</taxon>
        <taxon>Metazoa</taxon>
        <taxon>Ecdysozoa</taxon>
        <taxon>Arthropoda</taxon>
        <taxon>Hexapoda</taxon>
        <taxon>Collembola</taxon>
        <taxon>Entomobryomorpha</taxon>
        <taxon>Isotomoidea</taxon>
        <taxon>Isotomidae</taxon>
        <taxon>Proisotominae</taxon>
        <taxon>Folsomia</taxon>
    </lineage>
</organism>
<dbReference type="STRING" id="158441.A0A226EDH7"/>
<dbReference type="InterPro" id="IPR018170">
    <property type="entry name" value="Aldo/ket_reductase_CS"/>
</dbReference>
<dbReference type="InterPro" id="IPR023210">
    <property type="entry name" value="NADP_OxRdtase_dom"/>
</dbReference>
<dbReference type="Proteomes" id="UP000198287">
    <property type="component" value="Unassembled WGS sequence"/>
</dbReference>
<dbReference type="GO" id="GO:0016491">
    <property type="term" value="F:oxidoreductase activity"/>
    <property type="evidence" value="ECO:0007669"/>
    <property type="project" value="InterPro"/>
</dbReference>
<dbReference type="Gene3D" id="3.20.20.100">
    <property type="entry name" value="NADP-dependent oxidoreductase domain"/>
    <property type="match status" value="1"/>
</dbReference>
<keyword evidence="3" id="KW-1185">Reference proteome</keyword>
<accession>A0A226EDH7</accession>
<evidence type="ECO:0000313" key="3">
    <source>
        <dbReference type="Proteomes" id="UP000198287"/>
    </source>
</evidence>
<feature type="domain" description="NADP-dependent oxidoreductase" evidence="1">
    <location>
        <begin position="72"/>
        <end position="361"/>
    </location>
</feature>
<comment type="caution">
    <text evidence="2">The sequence shown here is derived from an EMBL/GenBank/DDBJ whole genome shotgun (WGS) entry which is preliminary data.</text>
</comment>
<dbReference type="InterPro" id="IPR036812">
    <property type="entry name" value="NAD(P)_OxRdtase_dom_sf"/>
</dbReference>